<evidence type="ECO:0000256" key="3">
    <source>
        <dbReference type="ARBA" id="ARBA00022692"/>
    </source>
</evidence>
<keyword evidence="3" id="KW-0812">Transmembrane</keyword>
<dbReference type="PANTHER" id="PTHR42758:SF2">
    <property type="entry name" value="PHOSPHATIDYLGLYCEROL PHOSPHOLIPASE C"/>
    <property type="match status" value="1"/>
</dbReference>
<dbReference type="Proteomes" id="UP001224775">
    <property type="component" value="Unassembled WGS sequence"/>
</dbReference>
<dbReference type="InterPro" id="IPR052271">
    <property type="entry name" value="GDPD-Related"/>
</dbReference>
<gene>
    <name evidence="10" type="ORF">QTG54_013975</name>
</gene>
<keyword evidence="5" id="KW-1133">Transmembrane helix</keyword>
<dbReference type="SUPFAM" id="SSF51695">
    <property type="entry name" value="PLC-like phosphodiesterases"/>
    <property type="match status" value="1"/>
</dbReference>
<feature type="domain" description="GP-PDE" evidence="9">
    <location>
        <begin position="11"/>
        <end position="128"/>
    </location>
</feature>
<dbReference type="GO" id="GO:0005737">
    <property type="term" value="C:cytoplasm"/>
    <property type="evidence" value="ECO:0007669"/>
    <property type="project" value="UniProtKB-ARBA"/>
</dbReference>
<evidence type="ECO:0000256" key="2">
    <source>
        <dbReference type="ARBA" id="ARBA00007277"/>
    </source>
</evidence>
<feature type="compositionally biased region" description="Basic and acidic residues" evidence="8">
    <location>
        <begin position="315"/>
        <end position="326"/>
    </location>
</feature>
<evidence type="ECO:0000313" key="11">
    <source>
        <dbReference type="Proteomes" id="UP001224775"/>
    </source>
</evidence>
<keyword evidence="7" id="KW-0472">Membrane</keyword>
<keyword evidence="11" id="KW-1185">Reference proteome</keyword>
<dbReference type="GO" id="GO:0008081">
    <property type="term" value="F:phosphoric diester hydrolase activity"/>
    <property type="evidence" value="ECO:0007669"/>
    <property type="project" value="InterPro"/>
</dbReference>
<proteinExistence type="inferred from homology"/>
<evidence type="ECO:0000256" key="6">
    <source>
        <dbReference type="ARBA" id="ARBA00023098"/>
    </source>
</evidence>
<protein>
    <submittedName>
        <fullName evidence="10">Glycerophosphoryl diester phosphodiesterase family protein</fullName>
        <ecNumber evidence="10">3.1.4.-</ecNumber>
    </submittedName>
</protein>
<dbReference type="PROSITE" id="PS51704">
    <property type="entry name" value="GP_PDE"/>
    <property type="match status" value="1"/>
</dbReference>
<dbReference type="EC" id="3.1.4.-" evidence="10"/>
<dbReference type="PANTHER" id="PTHR42758">
    <property type="entry name" value="PHOSPHATIDYLGLYCEROL PHOSPHOLIPASE C"/>
    <property type="match status" value="1"/>
</dbReference>
<comment type="subcellular location">
    <subcellularLocation>
        <location evidence="1">Membrane</location>
    </subcellularLocation>
</comment>
<reference evidence="10" key="1">
    <citation type="submission" date="2023-06" db="EMBL/GenBank/DDBJ databases">
        <title>Survivors Of The Sea: Transcriptome response of Skeletonema marinoi to long-term dormancy.</title>
        <authorList>
            <person name="Pinder M.I.M."/>
            <person name="Kourtchenko O."/>
            <person name="Robertson E.K."/>
            <person name="Larsson T."/>
            <person name="Maumus F."/>
            <person name="Osuna-Cruz C.M."/>
            <person name="Vancaester E."/>
            <person name="Stenow R."/>
            <person name="Vandepoele K."/>
            <person name="Ploug H."/>
            <person name="Bruchert V."/>
            <person name="Godhe A."/>
            <person name="Topel M."/>
        </authorList>
    </citation>
    <scope>NUCLEOTIDE SEQUENCE</scope>
    <source>
        <strain evidence="10">R05AC</strain>
    </source>
</reference>
<evidence type="ECO:0000259" key="9">
    <source>
        <dbReference type="PROSITE" id="PS51704"/>
    </source>
</evidence>
<name>A0AAD8XXZ9_9STRA</name>
<keyword evidence="6" id="KW-0443">Lipid metabolism</keyword>
<evidence type="ECO:0000256" key="1">
    <source>
        <dbReference type="ARBA" id="ARBA00004370"/>
    </source>
</evidence>
<evidence type="ECO:0000256" key="7">
    <source>
        <dbReference type="ARBA" id="ARBA00023136"/>
    </source>
</evidence>
<dbReference type="GO" id="GO:0016020">
    <property type="term" value="C:membrane"/>
    <property type="evidence" value="ECO:0007669"/>
    <property type="project" value="UniProtKB-SubCell"/>
</dbReference>
<dbReference type="EMBL" id="JATAAI010000034">
    <property type="protein sequence ID" value="KAK1735361.1"/>
    <property type="molecule type" value="Genomic_DNA"/>
</dbReference>
<dbReference type="InterPro" id="IPR030395">
    <property type="entry name" value="GP_PDE_dom"/>
</dbReference>
<dbReference type="GO" id="GO:0046475">
    <property type="term" value="P:glycerophospholipid catabolic process"/>
    <property type="evidence" value="ECO:0007669"/>
    <property type="project" value="TreeGrafter"/>
</dbReference>
<organism evidence="10 11">
    <name type="scientific">Skeletonema marinoi</name>
    <dbReference type="NCBI Taxonomy" id="267567"/>
    <lineage>
        <taxon>Eukaryota</taxon>
        <taxon>Sar</taxon>
        <taxon>Stramenopiles</taxon>
        <taxon>Ochrophyta</taxon>
        <taxon>Bacillariophyta</taxon>
        <taxon>Coscinodiscophyceae</taxon>
        <taxon>Thalassiosirophycidae</taxon>
        <taxon>Thalassiosirales</taxon>
        <taxon>Skeletonemataceae</taxon>
        <taxon>Skeletonema</taxon>
        <taxon>Skeletonema marinoi-dohrnii complex</taxon>
    </lineage>
</organism>
<evidence type="ECO:0000256" key="5">
    <source>
        <dbReference type="ARBA" id="ARBA00022989"/>
    </source>
</evidence>
<feature type="region of interest" description="Disordered" evidence="8">
    <location>
        <begin position="310"/>
        <end position="332"/>
    </location>
</feature>
<keyword evidence="4 10" id="KW-0378">Hydrolase</keyword>
<dbReference type="InterPro" id="IPR017946">
    <property type="entry name" value="PLC-like_Pdiesterase_TIM-brl"/>
</dbReference>
<dbReference type="Gene3D" id="3.20.20.190">
    <property type="entry name" value="Phosphatidylinositol (PI) phosphodiesterase"/>
    <property type="match status" value="1"/>
</dbReference>
<evidence type="ECO:0000256" key="4">
    <source>
        <dbReference type="ARBA" id="ARBA00022801"/>
    </source>
</evidence>
<comment type="caution">
    <text evidence="10">The sequence shown here is derived from an EMBL/GenBank/DDBJ whole genome shotgun (WGS) entry which is preliminary data.</text>
</comment>
<dbReference type="Pfam" id="PF03009">
    <property type="entry name" value="GDPD"/>
    <property type="match status" value="1"/>
</dbReference>
<comment type="similarity">
    <text evidence="2">Belongs to the glycerophosphoryl diester phosphodiesterase family.</text>
</comment>
<dbReference type="AlphaFoldDB" id="A0AAD8XXZ9"/>
<evidence type="ECO:0000313" key="10">
    <source>
        <dbReference type="EMBL" id="KAK1735361.1"/>
    </source>
</evidence>
<sequence>MVEEIDPVYVPSLVGHRGFHNVHDRSDVRPLENSLMAYEAAWTSGICLCECDIALTKDERIILAHDENFARLGMDPTSPLCNRTVRDLTFKELMSCPLKSGARPPLLFDVLRSAAAIGDHAKMIVEIKAGNTEAGPALARMFLRHPNLMDHVAVVMSFDAFIMHNFRREMAYVYEQLHTNQVPPPPPVEEKKEMFSPPLSSSPNLRPSYLGHNRVASHARLPSMLGGEIIIDIGVEGQDGNAPIMPATSTFTIGQNLSSSPNLRPSYLGHNRVPSQNRFPMMDTKADYGVGLSLTNLAEVDRTASTFLPTQKSSDFYHPDEVKEEHEEPDPSIMSVRSFPKLLLITVADEPKKDYELHVDMTNPEKITELEGWLRGRDGGSLDGVYMQYQKPMLGIEGQNVMRNLASRYHVGIWGANPIPDDWNTFHSLVTECHVSYVNSSLPRHFRRKMKRSMSANTLAMNAILVGKDGNII</sequence>
<accession>A0AAD8XXZ9</accession>
<evidence type="ECO:0000256" key="8">
    <source>
        <dbReference type="SAM" id="MobiDB-lite"/>
    </source>
</evidence>